<evidence type="ECO:0000313" key="2">
    <source>
        <dbReference type="EMBL" id="NJP15622.1"/>
    </source>
</evidence>
<feature type="region of interest" description="Disordered" evidence="1">
    <location>
        <begin position="12"/>
        <end position="59"/>
    </location>
</feature>
<protein>
    <recommendedName>
        <fullName evidence="4">Secreted protein</fullName>
    </recommendedName>
</protein>
<dbReference type="Proteomes" id="UP000635996">
    <property type="component" value="Unassembled WGS sequence"/>
</dbReference>
<name>A0ABX0YUD7_STRTL</name>
<accession>A0ABX0YUD7</accession>
<reference evidence="2 3" key="1">
    <citation type="submission" date="2020-03" db="EMBL/GenBank/DDBJ databases">
        <title>WGS of actinomycetes isolated from Thailand.</title>
        <authorList>
            <person name="Thawai C."/>
        </authorList>
    </citation>
    <scope>NUCLEOTIDE SEQUENCE [LARGE SCALE GENOMIC DNA]</scope>
    <source>
        <strain evidence="2 3">NBRC 13905</strain>
    </source>
</reference>
<feature type="compositionally biased region" description="Low complexity" evidence="1">
    <location>
        <begin position="31"/>
        <end position="42"/>
    </location>
</feature>
<evidence type="ECO:0008006" key="4">
    <source>
        <dbReference type="Google" id="ProtNLM"/>
    </source>
</evidence>
<keyword evidence="3" id="KW-1185">Reference proteome</keyword>
<feature type="region of interest" description="Disordered" evidence="1">
    <location>
        <begin position="79"/>
        <end position="101"/>
    </location>
</feature>
<gene>
    <name evidence="2" type="ORF">HCJ95_15300</name>
</gene>
<organism evidence="2 3">
    <name type="scientific">Streptomyces thermoviolaceus subsp. thermoviolaceus</name>
    <dbReference type="NCBI Taxonomy" id="66860"/>
    <lineage>
        <taxon>Bacteria</taxon>
        <taxon>Bacillati</taxon>
        <taxon>Actinomycetota</taxon>
        <taxon>Actinomycetes</taxon>
        <taxon>Kitasatosporales</taxon>
        <taxon>Streptomycetaceae</taxon>
        <taxon>Streptomyces</taxon>
    </lineage>
</organism>
<evidence type="ECO:0000256" key="1">
    <source>
        <dbReference type="SAM" id="MobiDB-lite"/>
    </source>
</evidence>
<dbReference type="EMBL" id="JAATEL010000014">
    <property type="protein sequence ID" value="NJP15622.1"/>
    <property type="molecule type" value="Genomic_DNA"/>
</dbReference>
<evidence type="ECO:0000313" key="3">
    <source>
        <dbReference type="Proteomes" id="UP000635996"/>
    </source>
</evidence>
<comment type="caution">
    <text evidence="2">The sequence shown here is derived from an EMBL/GenBank/DDBJ whole genome shotgun (WGS) entry which is preliminary data.</text>
</comment>
<sequence>MVAVVLALTGFSRGGHGRGHGSDGEGGGSGCSSSRQNHDSSSGSGGVSKDDGSDYDSGYGSGYSSGYGSGYGGGYRGSYHHGHDDTDDDTSGSGGSGTGYSTLESATTELLSCATSKKRYAMVKVTNPNDVYGTFEVTIRFTGAGGMLIDSVVKEASVPAGDSVTVRIEPDLSADGARRLKHCDLNPTAPATS</sequence>
<proteinExistence type="predicted"/>